<keyword evidence="2" id="KW-0808">Transferase</keyword>
<dbReference type="RefSeq" id="WP_281272699.1">
    <property type="nucleotide sequence ID" value="NZ_RBIL01000003.1"/>
</dbReference>
<dbReference type="SUPFAM" id="SSF53335">
    <property type="entry name" value="S-adenosyl-L-methionine-dependent methyltransferases"/>
    <property type="match status" value="1"/>
</dbReference>
<evidence type="ECO:0000313" key="3">
    <source>
        <dbReference type="Proteomes" id="UP000278962"/>
    </source>
</evidence>
<dbReference type="Gene3D" id="3.40.50.150">
    <property type="entry name" value="Vaccinia Virus protein VP39"/>
    <property type="match status" value="1"/>
</dbReference>
<protein>
    <submittedName>
        <fullName evidence="2">Methyltransferase family protein</fullName>
    </submittedName>
</protein>
<gene>
    <name evidence="2" type="ORF">C8N24_6415</name>
</gene>
<keyword evidence="3" id="KW-1185">Reference proteome</keyword>
<dbReference type="GO" id="GO:0008168">
    <property type="term" value="F:methyltransferase activity"/>
    <property type="evidence" value="ECO:0007669"/>
    <property type="project" value="UniProtKB-KW"/>
</dbReference>
<proteinExistence type="predicted"/>
<evidence type="ECO:0000259" key="1">
    <source>
        <dbReference type="Pfam" id="PF13649"/>
    </source>
</evidence>
<organism evidence="2 3">
    <name type="scientific">Solirubrobacter pauli</name>
    <dbReference type="NCBI Taxonomy" id="166793"/>
    <lineage>
        <taxon>Bacteria</taxon>
        <taxon>Bacillati</taxon>
        <taxon>Actinomycetota</taxon>
        <taxon>Thermoleophilia</taxon>
        <taxon>Solirubrobacterales</taxon>
        <taxon>Solirubrobacteraceae</taxon>
        <taxon>Solirubrobacter</taxon>
    </lineage>
</organism>
<dbReference type="GO" id="GO:0032259">
    <property type="term" value="P:methylation"/>
    <property type="evidence" value="ECO:0007669"/>
    <property type="project" value="UniProtKB-KW"/>
</dbReference>
<dbReference type="InterPro" id="IPR029063">
    <property type="entry name" value="SAM-dependent_MTases_sf"/>
</dbReference>
<evidence type="ECO:0000313" key="2">
    <source>
        <dbReference type="EMBL" id="RKQ84786.1"/>
    </source>
</evidence>
<feature type="domain" description="Methyltransferase" evidence="1">
    <location>
        <begin position="33"/>
        <end position="126"/>
    </location>
</feature>
<reference evidence="2 3" key="1">
    <citation type="submission" date="2018-10" db="EMBL/GenBank/DDBJ databases">
        <title>Genomic Encyclopedia of Archaeal and Bacterial Type Strains, Phase II (KMG-II): from individual species to whole genera.</title>
        <authorList>
            <person name="Goeker M."/>
        </authorList>
    </citation>
    <scope>NUCLEOTIDE SEQUENCE [LARGE SCALE GENOMIC DNA]</scope>
    <source>
        <strain evidence="2 3">DSM 14954</strain>
    </source>
</reference>
<comment type="caution">
    <text evidence="2">The sequence shown here is derived from an EMBL/GenBank/DDBJ whole genome shotgun (WGS) entry which is preliminary data.</text>
</comment>
<dbReference type="CDD" id="cd02440">
    <property type="entry name" value="AdoMet_MTases"/>
    <property type="match status" value="1"/>
</dbReference>
<dbReference type="InterPro" id="IPR041698">
    <property type="entry name" value="Methyltransf_25"/>
</dbReference>
<dbReference type="Pfam" id="PF13649">
    <property type="entry name" value="Methyltransf_25"/>
    <property type="match status" value="1"/>
</dbReference>
<name>A0A660KXN0_9ACTN</name>
<dbReference type="Proteomes" id="UP000278962">
    <property type="component" value="Unassembled WGS sequence"/>
</dbReference>
<dbReference type="AlphaFoldDB" id="A0A660KXN0"/>
<accession>A0A660KXN0</accession>
<sequence>MNLAALWHDLECGGYREDLPAWRSLAAETGGPVLDIGAGTGRVTLDLADRGMTVVALDRESALLAALEHRAEGLAVDTVHADAREFALARRFSLVVVPMQTLQLLGGRPGREAFMKCAGAHLEPGGLIAAALADAMDCFDDEHPAPPPPDARDVMDVRYTSQLVAVVEEGGRAALHRRREIRGANRRLEVEDVVVRLDRVSAEEVEAEAAQLGYLVEPQRRVPETEEYLGSTLVVLRKPSQ</sequence>
<keyword evidence="2" id="KW-0489">Methyltransferase</keyword>
<dbReference type="EMBL" id="RBIL01000003">
    <property type="protein sequence ID" value="RKQ84786.1"/>
    <property type="molecule type" value="Genomic_DNA"/>
</dbReference>